<keyword evidence="1" id="KW-0812">Transmembrane</keyword>
<dbReference type="Gene3D" id="1.10.1760.20">
    <property type="match status" value="1"/>
</dbReference>
<keyword evidence="1" id="KW-1133">Transmembrane helix</keyword>
<keyword evidence="3" id="KW-1185">Reference proteome</keyword>
<dbReference type="InterPro" id="IPR024529">
    <property type="entry name" value="ECF_trnsprt_substrate-spec"/>
</dbReference>
<accession>A0AAE4AKG1</accession>
<dbReference type="NCBIfam" id="TIGR04518">
    <property type="entry name" value="ECF_S_folT_fam"/>
    <property type="match status" value="1"/>
</dbReference>
<keyword evidence="1" id="KW-0472">Membrane</keyword>
<evidence type="ECO:0000313" key="3">
    <source>
        <dbReference type="Proteomes" id="UP001241537"/>
    </source>
</evidence>
<dbReference type="InterPro" id="IPR030949">
    <property type="entry name" value="ECF_S_folate_fam"/>
</dbReference>
<feature type="transmembrane region" description="Helical" evidence="1">
    <location>
        <begin position="74"/>
        <end position="93"/>
    </location>
</feature>
<gene>
    <name evidence="2" type="ORF">J2S20_001556</name>
</gene>
<evidence type="ECO:0000313" key="2">
    <source>
        <dbReference type="EMBL" id="MDQ0152858.1"/>
    </source>
</evidence>
<proteinExistence type="predicted"/>
<reference evidence="2" key="1">
    <citation type="submission" date="2023-07" db="EMBL/GenBank/DDBJ databases">
        <title>Genomic Encyclopedia of Type Strains, Phase IV (KMG-IV): sequencing the most valuable type-strain genomes for metagenomic binning, comparative biology and taxonomic classification.</title>
        <authorList>
            <person name="Goeker M."/>
        </authorList>
    </citation>
    <scope>NUCLEOTIDE SEQUENCE</scope>
    <source>
        <strain evidence="2">DSM 19659</strain>
    </source>
</reference>
<sequence>MNKIKDVRVLTTSAMMLALATVLGFFKVPITQMIELRFAFLPVACTGMLFGPVIGGIVGALSDILGYLAKPTGPFFPGFTISMAVTGIIYGSILHGKEMSLKRLVAAHLMQTVIVSLILNPLWLSMLYGKALVAVMTARLLKITVMFPIEVAMLWFILGPAKRITANIFALPQRRA</sequence>
<comment type="caution">
    <text evidence="2">The sequence shown here is derived from an EMBL/GenBank/DDBJ whole genome shotgun (WGS) entry which is preliminary data.</text>
</comment>
<feature type="transmembrane region" description="Helical" evidence="1">
    <location>
        <begin position="105"/>
        <end position="128"/>
    </location>
</feature>
<feature type="transmembrane region" description="Helical" evidence="1">
    <location>
        <begin position="6"/>
        <end position="26"/>
    </location>
</feature>
<name>A0AAE4AKG1_9FIRM</name>
<dbReference type="AlphaFoldDB" id="A0AAE4AKG1"/>
<dbReference type="EMBL" id="JAUSTO010000008">
    <property type="protein sequence ID" value="MDQ0152858.1"/>
    <property type="molecule type" value="Genomic_DNA"/>
</dbReference>
<dbReference type="Proteomes" id="UP001241537">
    <property type="component" value="Unassembled WGS sequence"/>
</dbReference>
<feature type="transmembrane region" description="Helical" evidence="1">
    <location>
        <begin position="140"/>
        <end position="158"/>
    </location>
</feature>
<feature type="transmembrane region" description="Helical" evidence="1">
    <location>
        <begin position="38"/>
        <end position="62"/>
    </location>
</feature>
<dbReference type="RefSeq" id="WP_307254774.1">
    <property type="nucleotide sequence ID" value="NZ_JAUSTO010000008.1"/>
</dbReference>
<protein>
    <submittedName>
        <fullName evidence="2">ECF transporter S component (Folate family)</fullName>
    </submittedName>
</protein>
<organism evidence="2 3">
    <name type="scientific">Moryella indoligenes</name>
    <dbReference type="NCBI Taxonomy" id="371674"/>
    <lineage>
        <taxon>Bacteria</taxon>
        <taxon>Bacillati</taxon>
        <taxon>Bacillota</taxon>
        <taxon>Clostridia</taxon>
        <taxon>Lachnospirales</taxon>
        <taxon>Lachnospiraceae</taxon>
        <taxon>Moryella</taxon>
    </lineage>
</organism>
<dbReference type="GO" id="GO:0022857">
    <property type="term" value="F:transmembrane transporter activity"/>
    <property type="evidence" value="ECO:0007669"/>
    <property type="project" value="InterPro"/>
</dbReference>
<evidence type="ECO:0000256" key="1">
    <source>
        <dbReference type="SAM" id="Phobius"/>
    </source>
</evidence>
<dbReference type="Pfam" id="PF12822">
    <property type="entry name" value="ECF_trnsprt"/>
    <property type="match status" value="1"/>
</dbReference>